<evidence type="ECO:0000256" key="1">
    <source>
        <dbReference type="ARBA" id="ARBA00004496"/>
    </source>
</evidence>
<gene>
    <name evidence="14" type="primary">cueR</name>
    <name evidence="14" type="ORF">VAZ01S_015_00410</name>
</gene>
<organism evidence="14 15">
    <name type="scientific">Vibrio azureus NBRC 104587</name>
    <dbReference type="NCBI Taxonomy" id="1219077"/>
    <lineage>
        <taxon>Bacteria</taxon>
        <taxon>Pseudomonadati</taxon>
        <taxon>Pseudomonadota</taxon>
        <taxon>Gammaproteobacteria</taxon>
        <taxon>Vibrionales</taxon>
        <taxon>Vibrionaceae</taxon>
        <taxon>Vibrio</taxon>
    </lineage>
</organism>
<evidence type="ECO:0000256" key="2">
    <source>
        <dbReference type="ARBA" id="ARBA00011738"/>
    </source>
</evidence>
<proteinExistence type="predicted"/>
<dbReference type="InterPro" id="IPR047057">
    <property type="entry name" value="MerR_fam"/>
</dbReference>
<evidence type="ECO:0000256" key="4">
    <source>
        <dbReference type="ARBA" id="ARBA00022490"/>
    </source>
</evidence>
<dbReference type="SMART" id="SM00422">
    <property type="entry name" value="HTH_MERR"/>
    <property type="match status" value="1"/>
</dbReference>
<evidence type="ECO:0000256" key="11">
    <source>
        <dbReference type="ARBA" id="ARBA00031472"/>
    </source>
</evidence>
<dbReference type="GO" id="GO:0005507">
    <property type="term" value="F:copper ion binding"/>
    <property type="evidence" value="ECO:0007669"/>
    <property type="project" value="InterPro"/>
</dbReference>
<dbReference type="PANTHER" id="PTHR30204:SF16">
    <property type="entry name" value="HTH-TYPE TRANSCRIPTIONAL REGULATOR CUER"/>
    <property type="match status" value="1"/>
</dbReference>
<keyword evidence="7" id="KW-0805">Transcription regulation</keyword>
<evidence type="ECO:0000256" key="8">
    <source>
        <dbReference type="ARBA" id="ARBA00023125"/>
    </source>
</evidence>
<evidence type="ECO:0000313" key="15">
    <source>
        <dbReference type="Proteomes" id="UP000016567"/>
    </source>
</evidence>
<evidence type="ECO:0000256" key="9">
    <source>
        <dbReference type="ARBA" id="ARBA00023159"/>
    </source>
</evidence>
<evidence type="ECO:0000256" key="10">
    <source>
        <dbReference type="ARBA" id="ARBA00023163"/>
    </source>
</evidence>
<keyword evidence="5" id="KW-0479">Metal-binding</keyword>
<dbReference type="PANTHER" id="PTHR30204">
    <property type="entry name" value="REDOX-CYCLING DRUG-SENSING TRANSCRIPTIONAL ACTIVATOR SOXR"/>
    <property type="match status" value="1"/>
</dbReference>
<keyword evidence="6" id="KW-0186">Copper</keyword>
<dbReference type="AlphaFoldDB" id="U3AND2"/>
<dbReference type="RefSeq" id="WP_021708577.1">
    <property type="nucleotide sequence ID" value="NZ_BAOB01000298.1"/>
</dbReference>
<feature type="domain" description="HTH merR-type" evidence="13">
    <location>
        <begin position="1"/>
        <end position="69"/>
    </location>
</feature>
<comment type="caution">
    <text evidence="14">The sequence shown here is derived from an EMBL/GenBank/DDBJ whole genome shotgun (WGS) entry which is preliminary data.</text>
</comment>
<keyword evidence="10" id="KW-0804">Transcription</keyword>
<dbReference type="eggNOG" id="COG0789">
    <property type="taxonomic scope" value="Bacteria"/>
</dbReference>
<dbReference type="Pfam" id="PF13411">
    <property type="entry name" value="MerR_1"/>
    <property type="match status" value="1"/>
</dbReference>
<evidence type="ECO:0000256" key="6">
    <source>
        <dbReference type="ARBA" id="ARBA00023008"/>
    </source>
</evidence>
<dbReference type="NCBIfam" id="TIGR02044">
    <property type="entry name" value="CueR"/>
    <property type="match status" value="1"/>
</dbReference>
<dbReference type="GO" id="GO:0003700">
    <property type="term" value="F:DNA-binding transcription factor activity"/>
    <property type="evidence" value="ECO:0007669"/>
    <property type="project" value="InterPro"/>
</dbReference>
<dbReference type="InterPro" id="IPR011789">
    <property type="entry name" value="CueR"/>
</dbReference>
<dbReference type="Proteomes" id="UP000016567">
    <property type="component" value="Unassembled WGS sequence"/>
</dbReference>
<dbReference type="SUPFAM" id="SSF46955">
    <property type="entry name" value="Putative DNA-binding domain"/>
    <property type="match status" value="1"/>
</dbReference>
<evidence type="ECO:0000256" key="3">
    <source>
        <dbReference type="ARBA" id="ARBA00017250"/>
    </source>
</evidence>
<name>U3AND2_9VIBR</name>
<dbReference type="InterPro" id="IPR009061">
    <property type="entry name" value="DNA-bd_dom_put_sf"/>
</dbReference>
<reference evidence="14 15" key="1">
    <citation type="submission" date="2013-09" db="EMBL/GenBank/DDBJ databases">
        <title>Whole genome shotgun sequence of Vibrio azureus NBRC 104587.</title>
        <authorList>
            <person name="Isaki S."/>
            <person name="Hosoyama A."/>
            <person name="Numata M."/>
            <person name="Hashimoto M."/>
            <person name="Hosoyama Y."/>
            <person name="Tsuchikane K."/>
            <person name="Noguchi M."/>
            <person name="Hirakata S."/>
            <person name="Ichikawa N."/>
            <person name="Ohji S."/>
            <person name="Yamazoe A."/>
            <person name="Fujita N."/>
        </authorList>
    </citation>
    <scope>NUCLEOTIDE SEQUENCE [LARGE SCALE GENOMIC DNA]</scope>
    <source>
        <strain evidence="14 15">NBRC 104587</strain>
    </source>
</reference>
<accession>U3AND2</accession>
<dbReference type="GO" id="GO:0003677">
    <property type="term" value="F:DNA binding"/>
    <property type="evidence" value="ECO:0007669"/>
    <property type="project" value="UniProtKB-KW"/>
</dbReference>
<comment type="subcellular location">
    <subcellularLocation>
        <location evidence="1">Cytoplasm</location>
    </subcellularLocation>
</comment>
<evidence type="ECO:0000259" key="13">
    <source>
        <dbReference type="PROSITE" id="PS50937"/>
    </source>
</evidence>
<sequence>MNISVVAKRTGLSTKSIRLYEEKGIISPPARSASGYRQYTHKQLKELNLISRARKAGFSLLECKDLVELAHSPIRTSSEVKTRTNKKLQEVEARIEHLVEIKAQLQQWISSCPGDDQQNCPIIDELIKYNQ</sequence>
<keyword evidence="9" id="KW-0010">Activator</keyword>
<keyword evidence="15" id="KW-1185">Reference proteome</keyword>
<evidence type="ECO:0000313" key="14">
    <source>
        <dbReference type="EMBL" id="GAD74797.1"/>
    </source>
</evidence>
<dbReference type="GO" id="GO:0005737">
    <property type="term" value="C:cytoplasm"/>
    <property type="evidence" value="ECO:0007669"/>
    <property type="project" value="UniProtKB-SubCell"/>
</dbReference>
<comment type="subunit">
    <text evidence="2">Homodimer.</text>
</comment>
<dbReference type="Gene3D" id="1.10.1660.10">
    <property type="match status" value="1"/>
</dbReference>
<dbReference type="STRING" id="1219077.VAZ01S_015_00410"/>
<dbReference type="EMBL" id="BATL01000015">
    <property type="protein sequence ID" value="GAD74797.1"/>
    <property type="molecule type" value="Genomic_DNA"/>
</dbReference>
<protein>
    <recommendedName>
        <fullName evidence="3">HTH-type transcriptional regulator CueR</fullName>
    </recommendedName>
    <alternativeName>
        <fullName evidence="12">Copper efflux regulator</fullName>
    </alternativeName>
    <alternativeName>
        <fullName evidence="11">Copper export regulator</fullName>
    </alternativeName>
</protein>
<evidence type="ECO:0000256" key="5">
    <source>
        <dbReference type="ARBA" id="ARBA00022723"/>
    </source>
</evidence>
<evidence type="ECO:0000256" key="12">
    <source>
        <dbReference type="ARBA" id="ARBA00032335"/>
    </source>
</evidence>
<dbReference type="InterPro" id="IPR000551">
    <property type="entry name" value="MerR-type_HTH_dom"/>
</dbReference>
<dbReference type="PROSITE" id="PS50937">
    <property type="entry name" value="HTH_MERR_2"/>
    <property type="match status" value="1"/>
</dbReference>
<dbReference type="PRINTS" id="PR00040">
    <property type="entry name" value="HTHMERR"/>
</dbReference>
<dbReference type="PROSITE" id="PS00552">
    <property type="entry name" value="HTH_MERR_1"/>
    <property type="match status" value="1"/>
</dbReference>
<dbReference type="OrthoDB" id="9802039at2"/>
<dbReference type="GO" id="GO:0045893">
    <property type="term" value="P:positive regulation of DNA-templated transcription"/>
    <property type="evidence" value="ECO:0007669"/>
    <property type="project" value="InterPro"/>
</dbReference>
<keyword evidence="4" id="KW-0963">Cytoplasm</keyword>
<keyword evidence="8" id="KW-0238">DNA-binding</keyword>
<evidence type="ECO:0000256" key="7">
    <source>
        <dbReference type="ARBA" id="ARBA00023015"/>
    </source>
</evidence>